<evidence type="ECO:0000313" key="2">
    <source>
        <dbReference type="Proteomes" id="UP000748025"/>
    </source>
</evidence>
<name>A0A9P7N5Z3_9HYPO</name>
<accession>A0A9P7N5Z3</accession>
<dbReference type="AlphaFoldDB" id="A0A9P7N5Z3"/>
<organism evidence="1 2">
    <name type="scientific">Claviceps pusilla</name>
    <dbReference type="NCBI Taxonomy" id="123648"/>
    <lineage>
        <taxon>Eukaryota</taxon>
        <taxon>Fungi</taxon>
        <taxon>Dikarya</taxon>
        <taxon>Ascomycota</taxon>
        <taxon>Pezizomycotina</taxon>
        <taxon>Sordariomycetes</taxon>
        <taxon>Hypocreomycetidae</taxon>
        <taxon>Hypocreales</taxon>
        <taxon>Clavicipitaceae</taxon>
        <taxon>Claviceps</taxon>
    </lineage>
</organism>
<comment type="caution">
    <text evidence="1">The sequence shown here is derived from an EMBL/GenBank/DDBJ whole genome shotgun (WGS) entry which is preliminary data.</text>
</comment>
<dbReference type="Proteomes" id="UP000748025">
    <property type="component" value="Unassembled WGS sequence"/>
</dbReference>
<evidence type="ECO:0000313" key="1">
    <source>
        <dbReference type="EMBL" id="KAG5989169.1"/>
    </source>
</evidence>
<protein>
    <submittedName>
        <fullName evidence="1">Uncharacterized protein</fullName>
    </submittedName>
</protein>
<reference evidence="1" key="1">
    <citation type="journal article" date="2020" name="bioRxiv">
        <title>Whole genome comparisons of ergot fungi reveals the divergence and evolution of species within the genus Claviceps are the result of varying mechanisms driving genome evolution and host range expansion.</title>
        <authorList>
            <person name="Wyka S.A."/>
            <person name="Mondo S.J."/>
            <person name="Liu M."/>
            <person name="Dettman J."/>
            <person name="Nalam V."/>
            <person name="Broders K.D."/>
        </authorList>
    </citation>
    <scope>NUCLEOTIDE SEQUENCE</scope>
    <source>
        <strain evidence="1">CCC 602</strain>
    </source>
</reference>
<proteinExistence type="predicted"/>
<keyword evidence="2" id="KW-1185">Reference proteome</keyword>
<gene>
    <name evidence="1" type="ORF">E4U43_004552</name>
</gene>
<sequence length="149" mass="16724">MMSPQILDPDLIVRSAEIETVDHRLDLNRAERTFSKGGGFASPQQTATGGDICPVREMACGVHFVAPETAEERRQSTRLVPLLSVLKLGWTFLTFLTRKHIVHLYQTHSGIGTKIEDVRMPRIHGAMSEHILEPGLIMAFCNSRHPQLR</sequence>
<dbReference type="EMBL" id="SRPW01002970">
    <property type="protein sequence ID" value="KAG5989169.1"/>
    <property type="molecule type" value="Genomic_DNA"/>
</dbReference>